<protein>
    <submittedName>
        <fullName evidence="1">Uncharacterized protein</fullName>
    </submittedName>
</protein>
<sequence length="158" mass="17842">MAAPPNATQIATDSQEFIRSLAFEENDRKAYDVLVHPPDIRNAGGERSRPFAKPWTFFIEIPHNATPLLRFLRWQQVFAVSKTVSFTVYDLDNDDRFAPFFAWATHPDPHPSLSPSAPLLPPFMPLHRSPVSRLALYGLLLSWIRKSLVATKASARCA</sequence>
<name>A0ACC1MAA0_9APHY</name>
<gene>
    <name evidence="1" type="ORF">NUW54_g14768</name>
</gene>
<dbReference type="EMBL" id="JANSHE010007952">
    <property type="protein sequence ID" value="KAJ2955086.1"/>
    <property type="molecule type" value="Genomic_DNA"/>
</dbReference>
<dbReference type="Proteomes" id="UP001144978">
    <property type="component" value="Unassembled WGS sequence"/>
</dbReference>
<organism evidence="1 2">
    <name type="scientific">Trametes sanguinea</name>
    <dbReference type="NCBI Taxonomy" id="158606"/>
    <lineage>
        <taxon>Eukaryota</taxon>
        <taxon>Fungi</taxon>
        <taxon>Dikarya</taxon>
        <taxon>Basidiomycota</taxon>
        <taxon>Agaricomycotina</taxon>
        <taxon>Agaricomycetes</taxon>
        <taxon>Polyporales</taxon>
        <taxon>Polyporaceae</taxon>
        <taxon>Trametes</taxon>
    </lineage>
</organism>
<comment type="caution">
    <text evidence="1">The sequence shown here is derived from an EMBL/GenBank/DDBJ whole genome shotgun (WGS) entry which is preliminary data.</text>
</comment>
<accession>A0ACC1MAA0</accession>
<evidence type="ECO:0000313" key="1">
    <source>
        <dbReference type="EMBL" id="KAJ2955086.1"/>
    </source>
</evidence>
<proteinExistence type="predicted"/>
<reference evidence="1" key="1">
    <citation type="submission" date="2022-08" db="EMBL/GenBank/DDBJ databases">
        <title>Genome Sequence of Pycnoporus sanguineus.</title>
        <authorList>
            <person name="Buettner E."/>
        </authorList>
    </citation>
    <scope>NUCLEOTIDE SEQUENCE</scope>
    <source>
        <strain evidence="1">CG-C14</strain>
    </source>
</reference>
<keyword evidence="2" id="KW-1185">Reference proteome</keyword>
<evidence type="ECO:0000313" key="2">
    <source>
        <dbReference type="Proteomes" id="UP001144978"/>
    </source>
</evidence>